<sequence>MERLAHSVYRVEVPLPIPSLRSVNIYVLAGGEPWLVDAGIYTAEAARQLLRGLREAGVGPCDLAGVVVTHFHVDHMTLAPLLAELGSPSFYMGRGDLALVEAGVDEFIDRVLELYTWSGMPREEAERIRQYHPVVRMLEAYRHAAELDWRPLGEGDLLRAGGLELRVAEAPGHTPGHILLQGDGLLFTGDTVLPGITPHVVLHSPEEDPLGSYLATLERVEAMAPALGLPGHRGVVGDPAARAREIRMHHEQRLRELYELLRRRGPLTGYDAARLMRWRTRYSSWDEYPPAERFFAVGEALAHLRHLEAQGQAERVERGGVLAWRAL</sequence>
<protein>
    <submittedName>
        <fullName evidence="2">MBL fold metallo-hydrolase</fullName>
    </submittedName>
</protein>
<organism evidence="2 3">
    <name type="scientific">Pyrodictium abyssi</name>
    <dbReference type="NCBI Taxonomy" id="54256"/>
    <lineage>
        <taxon>Archaea</taxon>
        <taxon>Thermoproteota</taxon>
        <taxon>Thermoprotei</taxon>
        <taxon>Desulfurococcales</taxon>
        <taxon>Pyrodictiaceae</taxon>
        <taxon>Pyrodictium</taxon>
    </lineage>
</organism>
<feature type="domain" description="Metallo-beta-lactamase" evidence="1">
    <location>
        <begin position="22"/>
        <end position="232"/>
    </location>
</feature>
<dbReference type="CDD" id="cd07725">
    <property type="entry name" value="TTHA1429-like_MBL-fold"/>
    <property type="match status" value="1"/>
</dbReference>
<keyword evidence="3" id="KW-1185">Reference proteome</keyword>
<dbReference type="Pfam" id="PF00753">
    <property type="entry name" value="Lactamase_B"/>
    <property type="match status" value="1"/>
</dbReference>
<dbReference type="InterPro" id="IPR036866">
    <property type="entry name" value="RibonucZ/Hydroxyglut_hydro"/>
</dbReference>
<evidence type="ECO:0000313" key="3">
    <source>
        <dbReference type="Proteomes" id="UP001341135"/>
    </source>
</evidence>
<dbReference type="SMART" id="SM00849">
    <property type="entry name" value="Lactamase_B"/>
    <property type="match status" value="1"/>
</dbReference>
<dbReference type="GeneID" id="89290393"/>
<dbReference type="Proteomes" id="UP001341135">
    <property type="component" value="Chromosome"/>
</dbReference>
<reference evidence="2 3" key="1">
    <citation type="submission" date="2023-09" db="EMBL/GenBank/DDBJ databases">
        <title>Pyrofollis japonicus gen. nov. sp. nov., a novel member of the family Pyrodictiaceae isolated from the Iheya North hydrothermal field.</title>
        <authorList>
            <person name="Miyazaki U."/>
            <person name="Sanari M."/>
            <person name="Tame A."/>
            <person name="Kitajima M."/>
            <person name="Okamoto A."/>
            <person name="Sawayama S."/>
            <person name="Miyazaki J."/>
            <person name="Takai K."/>
            <person name="Nakagawa S."/>
        </authorList>
    </citation>
    <scope>NUCLEOTIDE SEQUENCE [LARGE SCALE GENOMIC DNA]</scope>
    <source>
        <strain evidence="2 3">AV2</strain>
    </source>
</reference>
<dbReference type="InterPro" id="IPR036388">
    <property type="entry name" value="WH-like_DNA-bd_sf"/>
</dbReference>
<gene>
    <name evidence="2" type="ORF">PABY_23880</name>
</gene>
<accession>A0ABN6ZW56</accession>
<dbReference type="SUPFAM" id="SSF56281">
    <property type="entry name" value="Metallo-hydrolase/oxidoreductase"/>
    <property type="match status" value="1"/>
</dbReference>
<name>A0ABN6ZW56_9CREN</name>
<dbReference type="InterPro" id="IPR050662">
    <property type="entry name" value="Sec-metab_biosynth-thioest"/>
</dbReference>
<dbReference type="InterPro" id="IPR001279">
    <property type="entry name" value="Metallo-B-lactamas"/>
</dbReference>
<dbReference type="PANTHER" id="PTHR23131:SF4">
    <property type="entry name" value="METALLO-BETA-LACTAMASE SUPERFAMILY POTEIN"/>
    <property type="match status" value="1"/>
</dbReference>
<dbReference type="Gene3D" id="1.10.10.10">
    <property type="entry name" value="Winged helix-like DNA-binding domain superfamily/Winged helix DNA-binding domain"/>
    <property type="match status" value="1"/>
</dbReference>
<dbReference type="Gene3D" id="3.60.15.10">
    <property type="entry name" value="Ribonuclease Z/Hydroxyacylglutathione hydrolase-like"/>
    <property type="match status" value="1"/>
</dbReference>
<dbReference type="RefSeq" id="WP_338250507.1">
    <property type="nucleotide sequence ID" value="NZ_AP028907.1"/>
</dbReference>
<dbReference type="EMBL" id="AP028907">
    <property type="protein sequence ID" value="BES82821.1"/>
    <property type="molecule type" value="Genomic_DNA"/>
</dbReference>
<proteinExistence type="predicted"/>
<evidence type="ECO:0000259" key="1">
    <source>
        <dbReference type="SMART" id="SM00849"/>
    </source>
</evidence>
<evidence type="ECO:0000313" key="2">
    <source>
        <dbReference type="EMBL" id="BES82821.1"/>
    </source>
</evidence>
<dbReference type="PANTHER" id="PTHR23131">
    <property type="entry name" value="ENDORIBONUCLEASE LACTB2"/>
    <property type="match status" value="1"/>
</dbReference>